<name>A0A9D2GWU3_9BACT</name>
<sequence length="271" mass="31500">MKRIIVCIRNKEFLERLESFCQEEKIAIHAVSSPEELDGEPFIVIITDQKDMVEAFSTAGKTCVITNDKVLNNVYNLKENFNHTHLRLLVDIIFHGVLLTNYYPSLMPYVFHKEYTISNDFFNIDRLVYAMTAEFVLFFKFYELEKMRVGISEMLTNSIEHGNLEITADEKFKATEAGTYYDLLNERLNNKKLAERTTHINIDLRDNTLMVTITDQGKGFDTTKLPDPTDTEHLLKLHGRGIFITRMYFSEIKYNQKGNEVTLIKRLSSAD</sequence>
<dbReference type="InterPro" id="IPR003594">
    <property type="entry name" value="HATPase_dom"/>
</dbReference>
<keyword evidence="1" id="KW-0723">Serine/threonine-protein kinase</keyword>
<organism evidence="3 4">
    <name type="scientific">Candidatus Mucispirillum faecigallinarum</name>
    <dbReference type="NCBI Taxonomy" id="2838699"/>
    <lineage>
        <taxon>Bacteria</taxon>
        <taxon>Pseudomonadati</taxon>
        <taxon>Deferribacterota</taxon>
        <taxon>Deferribacteres</taxon>
        <taxon>Deferribacterales</taxon>
        <taxon>Mucispirillaceae</taxon>
        <taxon>Mucispirillum</taxon>
    </lineage>
</organism>
<evidence type="ECO:0000256" key="1">
    <source>
        <dbReference type="ARBA" id="ARBA00022527"/>
    </source>
</evidence>
<dbReference type="InterPro" id="IPR050267">
    <property type="entry name" value="Anti-sigma-factor_SerPK"/>
</dbReference>
<dbReference type="GO" id="GO:0004674">
    <property type="term" value="F:protein serine/threonine kinase activity"/>
    <property type="evidence" value="ECO:0007669"/>
    <property type="project" value="UniProtKB-KW"/>
</dbReference>
<evidence type="ECO:0000313" key="4">
    <source>
        <dbReference type="Proteomes" id="UP000824176"/>
    </source>
</evidence>
<protein>
    <submittedName>
        <fullName evidence="3">ATP-binding protein</fullName>
    </submittedName>
</protein>
<comment type="caution">
    <text evidence="3">The sequence shown here is derived from an EMBL/GenBank/DDBJ whole genome shotgun (WGS) entry which is preliminary data.</text>
</comment>
<dbReference type="AlphaFoldDB" id="A0A9D2GWU3"/>
<dbReference type="Proteomes" id="UP000824176">
    <property type="component" value="Unassembled WGS sequence"/>
</dbReference>
<proteinExistence type="predicted"/>
<dbReference type="InterPro" id="IPR036890">
    <property type="entry name" value="HATPase_C_sf"/>
</dbReference>
<accession>A0A9D2GWU3</accession>
<keyword evidence="3" id="KW-0067">ATP-binding</keyword>
<dbReference type="GO" id="GO:0005524">
    <property type="term" value="F:ATP binding"/>
    <property type="evidence" value="ECO:0007669"/>
    <property type="project" value="UniProtKB-KW"/>
</dbReference>
<feature type="domain" description="Histidine kinase/HSP90-like ATPase" evidence="2">
    <location>
        <begin position="142"/>
        <end position="265"/>
    </location>
</feature>
<dbReference type="PANTHER" id="PTHR35526:SF3">
    <property type="entry name" value="ANTI-SIGMA-F FACTOR RSBW"/>
    <property type="match status" value="1"/>
</dbReference>
<reference evidence="3" key="1">
    <citation type="journal article" date="2021" name="PeerJ">
        <title>Extensive microbial diversity within the chicken gut microbiome revealed by metagenomics and culture.</title>
        <authorList>
            <person name="Gilroy R."/>
            <person name="Ravi A."/>
            <person name="Getino M."/>
            <person name="Pursley I."/>
            <person name="Horton D.L."/>
            <person name="Alikhan N.F."/>
            <person name="Baker D."/>
            <person name="Gharbi K."/>
            <person name="Hall N."/>
            <person name="Watson M."/>
            <person name="Adriaenssens E.M."/>
            <person name="Foster-Nyarko E."/>
            <person name="Jarju S."/>
            <person name="Secka A."/>
            <person name="Antonio M."/>
            <person name="Oren A."/>
            <person name="Chaudhuri R.R."/>
            <person name="La Ragione R."/>
            <person name="Hildebrand F."/>
            <person name="Pallen M.J."/>
        </authorList>
    </citation>
    <scope>NUCLEOTIDE SEQUENCE</scope>
    <source>
        <strain evidence="3">ChiW4-1371</strain>
    </source>
</reference>
<gene>
    <name evidence="3" type="ORF">H9804_09600</name>
</gene>
<dbReference type="PANTHER" id="PTHR35526">
    <property type="entry name" value="ANTI-SIGMA-F FACTOR RSBW-RELATED"/>
    <property type="match status" value="1"/>
</dbReference>
<dbReference type="Gene3D" id="3.30.565.10">
    <property type="entry name" value="Histidine kinase-like ATPase, C-terminal domain"/>
    <property type="match status" value="1"/>
</dbReference>
<dbReference type="SUPFAM" id="SSF55874">
    <property type="entry name" value="ATPase domain of HSP90 chaperone/DNA topoisomerase II/histidine kinase"/>
    <property type="match status" value="1"/>
</dbReference>
<evidence type="ECO:0000313" key="3">
    <source>
        <dbReference type="EMBL" id="HIZ90190.1"/>
    </source>
</evidence>
<dbReference type="CDD" id="cd16936">
    <property type="entry name" value="HATPase_RsbW-like"/>
    <property type="match status" value="1"/>
</dbReference>
<dbReference type="EMBL" id="DXAQ01000143">
    <property type="protein sequence ID" value="HIZ90190.1"/>
    <property type="molecule type" value="Genomic_DNA"/>
</dbReference>
<reference evidence="3" key="2">
    <citation type="submission" date="2021-04" db="EMBL/GenBank/DDBJ databases">
        <authorList>
            <person name="Gilroy R."/>
        </authorList>
    </citation>
    <scope>NUCLEOTIDE SEQUENCE</scope>
    <source>
        <strain evidence="3">ChiW4-1371</strain>
    </source>
</reference>
<keyword evidence="1" id="KW-0418">Kinase</keyword>
<keyword evidence="3" id="KW-0547">Nucleotide-binding</keyword>
<evidence type="ECO:0000259" key="2">
    <source>
        <dbReference type="Pfam" id="PF13581"/>
    </source>
</evidence>
<dbReference type="Pfam" id="PF13581">
    <property type="entry name" value="HATPase_c_2"/>
    <property type="match status" value="1"/>
</dbReference>
<keyword evidence="1" id="KW-0808">Transferase</keyword>